<feature type="transmembrane region" description="Helical" evidence="13">
    <location>
        <begin position="6"/>
        <end position="27"/>
    </location>
</feature>
<dbReference type="AlphaFoldDB" id="A0A1T5A9P3"/>
<keyword evidence="7 13" id="KW-1133">Transmembrane helix</keyword>
<evidence type="ECO:0000256" key="8">
    <source>
        <dbReference type="ARBA" id="ARBA00023065"/>
    </source>
</evidence>
<name>A0A1T5A9P3_9FIRM</name>
<dbReference type="GO" id="GO:0046933">
    <property type="term" value="F:proton-transporting ATP synthase activity, rotational mechanism"/>
    <property type="evidence" value="ECO:0007669"/>
    <property type="project" value="UniProtKB-UniRule"/>
</dbReference>
<evidence type="ECO:0000256" key="13">
    <source>
        <dbReference type="HAMAP-Rule" id="MF_01398"/>
    </source>
</evidence>
<evidence type="ECO:0000256" key="9">
    <source>
        <dbReference type="ARBA" id="ARBA00023136"/>
    </source>
</evidence>
<dbReference type="Pfam" id="PF00430">
    <property type="entry name" value="ATP-synt_B"/>
    <property type="match status" value="1"/>
</dbReference>
<evidence type="ECO:0000256" key="7">
    <source>
        <dbReference type="ARBA" id="ARBA00022989"/>
    </source>
</evidence>
<protein>
    <recommendedName>
        <fullName evidence="13">ATP synthase subunit b</fullName>
    </recommendedName>
    <alternativeName>
        <fullName evidence="13">ATP synthase F(0) sector subunit b</fullName>
    </alternativeName>
    <alternativeName>
        <fullName evidence="13">ATPase subunit I</fullName>
    </alternativeName>
    <alternativeName>
        <fullName evidence="13">F-type ATPase subunit b</fullName>
        <shortName evidence="13">F-ATPase subunit b</shortName>
    </alternativeName>
</protein>
<dbReference type="GO" id="GO:0045259">
    <property type="term" value="C:proton-transporting ATP synthase complex"/>
    <property type="evidence" value="ECO:0007669"/>
    <property type="project" value="UniProtKB-KW"/>
</dbReference>
<dbReference type="OrthoDB" id="9795863at2"/>
<dbReference type="RefSeq" id="WP_079588815.1">
    <property type="nucleotide sequence ID" value="NZ_DAMBHZ010000018.1"/>
</dbReference>
<dbReference type="PANTHER" id="PTHR33445:SF1">
    <property type="entry name" value="ATP SYNTHASE SUBUNIT B"/>
    <property type="match status" value="1"/>
</dbReference>
<reference evidence="17" key="1">
    <citation type="submission" date="2017-02" db="EMBL/GenBank/DDBJ databases">
        <authorList>
            <person name="Varghese N."/>
            <person name="Submissions S."/>
        </authorList>
    </citation>
    <scope>NUCLEOTIDE SEQUENCE [LARGE SCALE GENOMIC DNA]</scope>
    <source>
        <strain evidence="17">ATCC 35199</strain>
    </source>
</reference>
<evidence type="ECO:0000256" key="11">
    <source>
        <dbReference type="ARBA" id="ARBA00025198"/>
    </source>
</evidence>
<keyword evidence="6 13" id="KW-0375">Hydrogen ion transport</keyword>
<keyword evidence="2 13" id="KW-0813">Transport</keyword>
<dbReference type="EMBL" id="FUYN01000001">
    <property type="protein sequence ID" value="SKB31447.1"/>
    <property type="molecule type" value="Genomic_DNA"/>
</dbReference>
<dbReference type="GO" id="GO:0012505">
    <property type="term" value="C:endomembrane system"/>
    <property type="evidence" value="ECO:0007669"/>
    <property type="project" value="UniProtKB-SubCell"/>
</dbReference>
<dbReference type="InterPro" id="IPR028987">
    <property type="entry name" value="ATP_synth_B-like_membr_sf"/>
</dbReference>
<organism evidence="16 17">
    <name type="scientific">Acetoanaerobium noterae</name>
    <dbReference type="NCBI Taxonomy" id="745369"/>
    <lineage>
        <taxon>Bacteria</taxon>
        <taxon>Bacillati</taxon>
        <taxon>Bacillota</taxon>
        <taxon>Clostridia</taxon>
        <taxon>Peptostreptococcales</taxon>
        <taxon>Filifactoraceae</taxon>
        <taxon>Acetoanaerobium</taxon>
    </lineage>
</organism>
<dbReference type="Proteomes" id="UP000243406">
    <property type="component" value="Unassembled WGS sequence"/>
</dbReference>
<proteinExistence type="inferred from homology"/>
<evidence type="ECO:0000256" key="14">
    <source>
        <dbReference type="RuleBase" id="RU003848"/>
    </source>
</evidence>
<accession>A0A1T5A9P3</accession>
<dbReference type="NCBIfam" id="NF009992">
    <property type="entry name" value="PRK13461.1"/>
    <property type="match status" value="1"/>
</dbReference>
<dbReference type="NCBIfam" id="TIGR01144">
    <property type="entry name" value="ATP_synt_b"/>
    <property type="match status" value="1"/>
</dbReference>
<dbReference type="CDD" id="cd06503">
    <property type="entry name" value="ATP-synt_Fo_b"/>
    <property type="match status" value="1"/>
</dbReference>
<evidence type="ECO:0000256" key="6">
    <source>
        <dbReference type="ARBA" id="ARBA00022781"/>
    </source>
</evidence>
<evidence type="ECO:0000256" key="4">
    <source>
        <dbReference type="ARBA" id="ARBA00022547"/>
    </source>
</evidence>
<dbReference type="InterPro" id="IPR005864">
    <property type="entry name" value="ATP_synth_F0_bsu_bac"/>
</dbReference>
<comment type="function">
    <text evidence="11 13">F(1)F(0) ATP synthase produces ATP from ADP in the presence of a proton or sodium gradient. F-type ATPases consist of two structural domains, F(1) containing the extramembraneous catalytic core and F(0) containing the membrane proton channel, linked together by a central stalk and a peripheral stalk. During catalysis, ATP synthesis in the catalytic domain of F(1) is coupled via a rotary mechanism of the central stalk subunits to proton translocation.</text>
</comment>
<comment type="similarity">
    <text evidence="1 13 14">Belongs to the ATPase B chain family.</text>
</comment>
<dbReference type="GO" id="GO:0046961">
    <property type="term" value="F:proton-transporting ATPase activity, rotational mechanism"/>
    <property type="evidence" value="ECO:0007669"/>
    <property type="project" value="TreeGrafter"/>
</dbReference>
<gene>
    <name evidence="13" type="primary">atpF</name>
    <name evidence="16" type="ORF">SAMN02745120_0883</name>
</gene>
<evidence type="ECO:0000256" key="5">
    <source>
        <dbReference type="ARBA" id="ARBA00022692"/>
    </source>
</evidence>
<evidence type="ECO:0000256" key="3">
    <source>
        <dbReference type="ARBA" id="ARBA00022475"/>
    </source>
</evidence>
<dbReference type="PANTHER" id="PTHR33445">
    <property type="entry name" value="ATP SYNTHASE SUBUNIT B', CHLOROPLASTIC"/>
    <property type="match status" value="1"/>
</dbReference>
<evidence type="ECO:0000256" key="1">
    <source>
        <dbReference type="ARBA" id="ARBA00005513"/>
    </source>
</evidence>
<dbReference type="Gene3D" id="1.20.5.620">
    <property type="entry name" value="F1F0 ATP synthase subunit B, membrane domain"/>
    <property type="match status" value="1"/>
</dbReference>
<keyword evidence="10 13" id="KW-0066">ATP synthesis</keyword>
<sequence length="169" mass="19311">MFQNFISLGLFEVLITWANTIILFLVLKKLLFKPVKTVMENRQNEVAKAFIEADEAKAKAELLEKQYADKIAMAKSEAAEIVKEASKRGEDRFEEIVAEAKKEAERITTKANSEIEREKQKAMNEIKDDISEIAMMIASKVIQKDINSSDHDRLIKDFIDNVGDTSWQN</sequence>
<dbReference type="InterPro" id="IPR002146">
    <property type="entry name" value="ATP_synth_b/b'su_bac/chlpt"/>
</dbReference>
<dbReference type="GO" id="GO:0005886">
    <property type="term" value="C:plasma membrane"/>
    <property type="evidence" value="ECO:0007669"/>
    <property type="project" value="UniProtKB-SubCell"/>
</dbReference>
<comment type="subunit">
    <text evidence="13">F-type ATPases have 2 components, F(1) - the catalytic core - and F(0) - the membrane proton channel. F(1) has five subunits: alpha(3), beta(3), gamma(1), delta(1), epsilon(1). F(0) has three main subunits: a(1), b(2) and c(10-14). The alpha and beta chains form an alternating ring which encloses part of the gamma chain. F(1) is attached to F(0) by a central stalk formed by the gamma and epsilon chains, while a peripheral stalk is formed by the delta and b chains.</text>
</comment>
<keyword evidence="3 13" id="KW-1003">Cell membrane</keyword>
<evidence type="ECO:0000256" key="12">
    <source>
        <dbReference type="ARBA" id="ARBA00037847"/>
    </source>
</evidence>
<dbReference type="HAMAP" id="MF_01398">
    <property type="entry name" value="ATP_synth_b_bprime"/>
    <property type="match status" value="1"/>
</dbReference>
<keyword evidence="5 13" id="KW-0812">Transmembrane</keyword>
<keyword evidence="15" id="KW-0175">Coiled coil</keyword>
<keyword evidence="8 13" id="KW-0406">Ion transport</keyword>
<keyword evidence="4 13" id="KW-0138">CF(0)</keyword>
<evidence type="ECO:0000256" key="15">
    <source>
        <dbReference type="SAM" id="Coils"/>
    </source>
</evidence>
<keyword evidence="17" id="KW-1185">Reference proteome</keyword>
<dbReference type="InterPro" id="IPR050059">
    <property type="entry name" value="ATP_synthase_B_chain"/>
</dbReference>
<evidence type="ECO:0000256" key="10">
    <source>
        <dbReference type="ARBA" id="ARBA00023310"/>
    </source>
</evidence>
<comment type="subcellular location">
    <subcellularLocation>
        <location evidence="13">Cell membrane</location>
        <topology evidence="13">Single-pass membrane protein</topology>
    </subcellularLocation>
    <subcellularLocation>
        <location evidence="12">Endomembrane system</location>
        <topology evidence="12">Single-pass membrane protein</topology>
    </subcellularLocation>
</comment>
<evidence type="ECO:0000256" key="2">
    <source>
        <dbReference type="ARBA" id="ARBA00022448"/>
    </source>
</evidence>
<feature type="coiled-coil region" evidence="15">
    <location>
        <begin position="39"/>
        <end position="132"/>
    </location>
</feature>
<evidence type="ECO:0000313" key="16">
    <source>
        <dbReference type="EMBL" id="SKB31447.1"/>
    </source>
</evidence>
<evidence type="ECO:0000313" key="17">
    <source>
        <dbReference type="Proteomes" id="UP000243406"/>
    </source>
</evidence>
<dbReference type="SUPFAM" id="SSF81573">
    <property type="entry name" value="F1F0 ATP synthase subunit B, membrane domain"/>
    <property type="match status" value="1"/>
</dbReference>
<comment type="function">
    <text evidence="13">Component of the F(0) channel, it forms part of the peripheral stalk, linking F(1) to F(0).</text>
</comment>
<keyword evidence="9 13" id="KW-0472">Membrane</keyword>